<dbReference type="AlphaFoldDB" id="A0A0E9X192"/>
<protein>
    <submittedName>
        <fullName evidence="1">Uncharacterized protein</fullName>
    </submittedName>
</protein>
<reference evidence="1" key="1">
    <citation type="submission" date="2014-11" db="EMBL/GenBank/DDBJ databases">
        <authorList>
            <person name="Amaro Gonzalez C."/>
        </authorList>
    </citation>
    <scope>NUCLEOTIDE SEQUENCE</scope>
</reference>
<evidence type="ECO:0000313" key="1">
    <source>
        <dbReference type="EMBL" id="JAH95670.1"/>
    </source>
</evidence>
<name>A0A0E9X192_ANGAN</name>
<proteinExistence type="predicted"/>
<accession>A0A0E9X192</accession>
<sequence length="90" mass="10396">MRLHARQYSDLTPVMAILLKWSCEHLNLIIFKVVIGVFKTLLCHLDFLPRLLISAFLTVSGRSRRCQDETKYDCRVVSINYGQNNVNGEI</sequence>
<dbReference type="EMBL" id="GBXM01012907">
    <property type="protein sequence ID" value="JAH95670.1"/>
    <property type="molecule type" value="Transcribed_RNA"/>
</dbReference>
<organism evidence="1">
    <name type="scientific">Anguilla anguilla</name>
    <name type="common">European freshwater eel</name>
    <name type="synonym">Muraena anguilla</name>
    <dbReference type="NCBI Taxonomy" id="7936"/>
    <lineage>
        <taxon>Eukaryota</taxon>
        <taxon>Metazoa</taxon>
        <taxon>Chordata</taxon>
        <taxon>Craniata</taxon>
        <taxon>Vertebrata</taxon>
        <taxon>Euteleostomi</taxon>
        <taxon>Actinopterygii</taxon>
        <taxon>Neopterygii</taxon>
        <taxon>Teleostei</taxon>
        <taxon>Anguilliformes</taxon>
        <taxon>Anguillidae</taxon>
        <taxon>Anguilla</taxon>
    </lineage>
</organism>
<reference evidence="1" key="2">
    <citation type="journal article" date="2015" name="Fish Shellfish Immunol.">
        <title>Early steps in the European eel (Anguilla anguilla)-Vibrio vulnificus interaction in the gills: Role of the RtxA13 toxin.</title>
        <authorList>
            <person name="Callol A."/>
            <person name="Pajuelo D."/>
            <person name="Ebbesson L."/>
            <person name="Teles M."/>
            <person name="MacKenzie S."/>
            <person name="Amaro C."/>
        </authorList>
    </citation>
    <scope>NUCLEOTIDE SEQUENCE</scope>
</reference>